<name>A0ABW0KNK8_9BACT</name>
<protein>
    <submittedName>
        <fullName evidence="8">DNA repair protein RadC</fullName>
    </submittedName>
</protein>
<dbReference type="NCBIfam" id="NF000642">
    <property type="entry name" value="PRK00024.1"/>
    <property type="match status" value="1"/>
</dbReference>
<keyword evidence="5" id="KW-0482">Metalloprotease</keyword>
<dbReference type="PANTHER" id="PTHR30471:SF3">
    <property type="entry name" value="UPF0758 PROTEIN YEES-RELATED"/>
    <property type="match status" value="1"/>
</dbReference>
<keyword evidence="9" id="KW-1185">Reference proteome</keyword>
<dbReference type="Pfam" id="PF04002">
    <property type="entry name" value="RadC"/>
    <property type="match status" value="1"/>
</dbReference>
<evidence type="ECO:0000313" key="9">
    <source>
        <dbReference type="Proteomes" id="UP001596052"/>
    </source>
</evidence>
<evidence type="ECO:0000256" key="1">
    <source>
        <dbReference type="ARBA" id="ARBA00022670"/>
    </source>
</evidence>
<dbReference type="EMBL" id="JBHSMQ010000002">
    <property type="protein sequence ID" value="MFC5454617.1"/>
    <property type="molecule type" value="Genomic_DNA"/>
</dbReference>
<dbReference type="RefSeq" id="WP_377164877.1">
    <property type="nucleotide sequence ID" value="NZ_JBHSMQ010000002.1"/>
</dbReference>
<dbReference type="Proteomes" id="UP001596052">
    <property type="component" value="Unassembled WGS sequence"/>
</dbReference>
<accession>A0ABW0KNK8</accession>
<reference evidence="9" key="1">
    <citation type="journal article" date="2019" name="Int. J. Syst. Evol. Microbiol.">
        <title>The Global Catalogue of Microorganisms (GCM) 10K type strain sequencing project: providing services to taxonomists for standard genome sequencing and annotation.</title>
        <authorList>
            <consortium name="The Broad Institute Genomics Platform"/>
            <consortium name="The Broad Institute Genome Sequencing Center for Infectious Disease"/>
            <person name="Wu L."/>
            <person name="Ma J."/>
        </authorList>
    </citation>
    <scope>NUCLEOTIDE SEQUENCE [LARGE SCALE GENOMIC DNA]</scope>
    <source>
        <strain evidence="9">CGMCC 4.1469</strain>
    </source>
</reference>
<comment type="similarity">
    <text evidence="6">Belongs to the UPF0758 family.</text>
</comment>
<keyword evidence="2" id="KW-0479">Metal-binding</keyword>
<dbReference type="Gene3D" id="3.40.140.10">
    <property type="entry name" value="Cytidine Deaminase, domain 2"/>
    <property type="match status" value="1"/>
</dbReference>
<keyword evidence="3" id="KW-0378">Hydrolase</keyword>
<comment type="caution">
    <text evidence="8">The sequence shown here is derived from an EMBL/GenBank/DDBJ whole genome shotgun (WGS) entry which is preliminary data.</text>
</comment>
<dbReference type="Pfam" id="PF20582">
    <property type="entry name" value="UPF0758_N"/>
    <property type="match status" value="1"/>
</dbReference>
<proteinExistence type="inferred from homology"/>
<dbReference type="SUPFAM" id="SSF102712">
    <property type="entry name" value="JAB1/MPN domain"/>
    <property type="match status" value="1"/>
</dbReference>
<dbReference type="PROSITE" id="PS50249">
    <property type="entry name" value="MPN"/>
    <property type="match status" value="1"/>
</dbReference>
<dbReference type="NCBIfam" id="TIGR00608">
    <property type="entry name" value="radc"/>
    <property type="match status" value="1"/>
</dbReference>
<keyword evidence="4" id="KW-0862">Zinc</keyword>
<sequence length="231" mass="26106">MSRIHDIPENDRPRERLLRLGPQALSDAELLALFINTGTKGENALQIGQRILRDYKSLRELSRLEPAILRKIKALGPAKTALLAAAFELGRRSAQEPSHAEVILDRPQRIYDYIGAEMQALGHESVRIILLNTKFVLMRSEEVFRGSLNECIAHPRDLLRKVLIHNAHVFILIHNHPSGDPTPSEADRRLTRRLREASEATGLHLQDHVIIGAPGDSRPLPYFSFREHGLL</sequence>
<dbReference type="InterPro" id="IPR025657">
    <property type="entry name" value="RadC_JAB"/>
</dbReference>
<evidence type="ECO:0000256" key="6">
    <source>
        <dbReference type="RuleBase" id="RU003797"/>
    </source>
</evidence>
<dbReference type="InterPro" id="IPR020891">
    <property type="entry name" value="UPF0758_CS"/>
</dbReference>
<gene>
    <name evidence="8" type="primary">radC</name>
    <name evidence="8" type="ORF">ACFQDI_07135</name>
</gene>
<dbReference type="CDD" id="cd08071">
    <property type="entry name" value="MPN_DUF2466"/>
    <property type="match status" value="1"/>
</dbReference>
<keyword evidence="1" id="KW-0645">Protease</keyword>
<evidence type="ECO:0000313" key="8">
    <source>
        <dbReference type="EMBL" id="MFC5454617.1"/>
    </source>
</evidence>
<evidence type="ECO:0000256" key="5">
    <source>
        <dbReference type="ARBA" id="ARBA00023049"/>
    </source>
</evidence>
<dbReference type="InterPro" id="IPR046778">
    <property type="entry name" value="UPF0758_N"/>
</dbReference>
<dbReference type="InterPro" id="IPR001405">
    <property type="entry name" value="UPF0758"/>
</dbReference>
<feature type="domain" description="MPN" evidence="7">
    <location>
        <begin position="103"/>
        <end position="231"/>
    </location>
</feature>
<dbReference type="PANTHER" id="PTHR30471">
    <property type="entry name" value="DNA REPAIR PROTEIN RADC"/>
    <property type="match status" value="1"/>
</dbReference>
<organism evidence="8 9">
    <name type="scientific">Prosthecobacter fluviatilis</name>
    <dbReference type="NCBI Taxonomy" id="445931"/>
    <lineage>
        <taxon>Bacteria</taxon>
        <taxon>Pseudomonadati</taxon>
        <taxon>Verrucomicrobiota</taxon>
        <taxon>Verrucomicrobiia</taxon>
        <taxon>Verrucomicrobiales</taxon>
        <taxon>Verrucomicrobiaceae</taxon>
        <taxon>Prosthecobacter</taxon>
    </lineage>
</organism>
<evidence type="ECO:0000256" key="3">
    <source>
        <dbReference type="ARBA" id="ARBA00022801"/>
    </source>
</evidence>
<dbReference type="InterPro" id="IPR037518">
    <property type="entry name" value="MPN"/>
</dbReference>
<evidence type="ECO:0000259" key="7">
    <source>
        <dbReference type="PROSITE" id="PS50249"/>
    </source>
</evidence>
<evidence type="ECO:0000256" key="2">
    <source>
        <dbReference type="ARBA" id="ARBA00022723"/>
    </source>
</evidence>
<evidence type="ECO:0000256" key="4">
    <source>
        <dbReference type="ARBA" id="ARBA00022833"/>
    </source>
</evidence>
<dbReference type="PROSITE" id="PS01302">
    <property type="entry name" value="UPF0758"/>
    <property type="match status" value="1"/>
</dbReference>